<evidence type="ECO:0000256" key="4">
    <source>
        <dbReference type="SAM" id="MobiDB-lite"/>
    </source>
</evidence>
<accession>A0A6G1I074</accession>
<dbReference type="PANTHER" id="PTHR22977">
    <property type="entry name" value="COX ASSEMBLY MITOCHONDRIAL PROTEIN"/>
    <property type="match status" value="1"/>
</dbReference>
<reference evidence="5" key="1">
    <citation type="journal article" date="2020" name="Stud. Mycol.">
        <title>101 Dothideomycetes genomes: a test case for predicting lifestyles and emergence of pathogens.</title>
        <authorList>
            <person name="Haridas S."/>
            <person name="Albert R."/>
            <person name="Binder M."/>
            <person name="Bloem J."/>
            <person name="Labutti K."/>
            <person name="Salamov A."/>
            <person name="Andreopoulos B."/>
            <person name="Baker S."/>
            <person name="Barry K."/>
            <person name="Bills G."/>
            <person name="Bluhm B."/>
            <person name="Cannon C."/>
            <person name="Castanera R."/>
            <person name="Culley D."/>
            <person name="Daum C."/>
            <person name="Ezra D."/>
            <person name="Gonzalez J."/>
            <person name="Henrissat B."/>
            <person name="Kuo A."/>
            <person name="Liang C."/>
            <person name="Lipzen A."/>
            <person name="Lutzoni F."/>
            <person name="Magnuson J."/>
            <person name="Mondo S."/>
            <person name="Nolan M."/>
            <person name="Ohm R."/>
            <person name="Pangilinan J."/>
            <person name="Park H.-J."/>
            <person name="Ramirez L."/>
            <person name="Alfaro M."/>
            <person name="Sun H."/>
            <person name="Tritt A."/>
            <person name="Yoshinaga Y."/>
            <person name="Zwiers L.-H."/>
            <person name="Turgeon B."/>
            <person name="Goodwin S."/>
            <person name="Spatafora J."/>
            <person name="Crous P."/>
            <person name="Grigoriev I."/>
        </authorList>
    </citation>
    <scope>NUCLEOTIDE SEQUENCE</scope>
    <source>
        <strain evidence="5">CBS 262.69</strain>
    </source>
</reference>
<name>A0A6G1I074_9PEZI</name>
<keyword evidence="3" id="KW-0143">Chaperone</keyword>
<feature type="compositionally biased region" description="Low complexity" evidence="4">
    <location>
        <begin position="1"/>
        <end position="12"/>
    </location>
</feature>
<protein>
    <recommendedName>
        <fullName evidence="3">COX assembly mitochondrial protein</fullName>
    </recommendedName>
</protein>
<keyword evidence="3" id="KW-0496">Mitochondrion</keyword>
<dbReference type="AlphaFoldDB" id="A0A6G1I074"/>
<evidence type="ECO:0000313" key="5">
    <source>
        <dbReference type="EMBL" id="KAF2401713.1"/>
    </source>
</evidence>
<comment type="subcellular location">
    <subcellularLocation>
        <location evidence="3">Mitochondrion inner membrane</location>
    </subcellularLocation>
</comment>
<evidence type="ECO:0000256" key="1">
    <source>
        <dbReference type="ARBA" id="ARBA00007347"/>
    </source>
</evidence>
<dbReference type="Pfam" id="PF08583">
    <property type="entry name" value="Cmc1"/>
    <property type="match status" value="1"/>
</dbReference>
<comment type="similarity">
    <text evidence="1 3">Belongs to the CMC family.</text>
</comment>
<dbReference type="OrthoDB" id="6224010at2759"/>
<evidence type="ECO:0000256" key="2">
    <source>
        <dbReference type="ARBA" id="ARBA00023157"/>
    </source>
</evidence>
<comment type="function">
    <text evidence="3">Required for mitochondrial cytochrome c oxidase (COX) assembly and respiration.</text>
</comment>
<dbReference type="PROSITE" id="PS51808">
    <property type="entry name" value="CHCH"/>
    <property type="match status" value="1"/>
</dbReference>
<keyword evidence="6" id="KW-1185">Reference proteome</keyword>
<dbReference type="Proteomes" id="UP000799640">
    <property type="component" value="Unassembled WGS sequence"/>
</dbReference>
<evidence type="ECO:0000256" key="3">
    <source>
        <dbReference type="RuleBase" id="RU364104"/>
    </source>
</evidence>
<proteinExistence type="inferred from homology"/>
<dbReference type="PANTHER" id="PTHR22977:SF5">
    <property type="entry name" value="COX ASSEMBLY MITOCHONDRIAL PROTEIN HOMOLOG"/>
    <property type="match status" value="1"/>
</dbReference>
<keyword evidence="2" id="KW-1015">Disulfide bond</keyword>
<dbReference type="InterPro" id="IPR013892">
    <property type="entry name" value="Cyt_c_biogenesis_Cmc1-like"/>
</dbReference>
<keyword evidence="3" id="KW-0999">Mitochondrion inner membrane</keyword>
<keyword evidence="3" id="KW-0472">Membrane</keyword>
<feature type="region of interest" description="Disordered" evidence="4">
    <location>
        <begin position="1"/>
        <end position="29"/>
    </location>
</feature>
<dbReference type="EMBL" id="ML996692">
    <property type="protein sequence ID" value="KAF2401713.1"/>
    <property type="molecule type" value="Genomic_DNA"/>
</dbReference>
<organism evidence="5 6">
    <name type="scientific">Trichodelitschia bisporula</name>
    <dbReference type="NCBI Taxonomy" id="703511"/>
    <lineage>
        <taxon>Eukaryota</taxon>
        <taxon>Fungi</taxon>
        <taxon>Dikarya</taxon>
        <taxon>Ascomycota</taxon>
        <taxon>Pezizomycotina</taxon>
        <taxon>Dothideomycetes</taxon>
        <taxon>Dothideomycetes incertae sedis</taxon>
        <taxon>Phaeotrichales</taxon>
        <taxon>Phaeotrichaceae</taxon>
        <taxon>Trichodelitschia</taxon>
    </lineage>
</organism>
<sequence>MAAATSSSDTTSPLPPLPSSNPLPLSAGQEQQVRDVYYRRVRDQCAAEIKEFAQCAKNRTFSATWVCRQQRLAMNSCMIAHATQEEQDRARQEWFATREKRRQEREEKEKKRLEQEKFHREWWGLDDQGRPVKRTERKVEKD</sequence>
<evidence type="ECO:0000313" key="6">
    <source>
        <dbReference type="Proteomes" id="UP000799640"/>
    </source>
</evidence>
<gene>
    <name evidence="5" type="ORF">EJ06DRAFT_528867</name>
</gene>
<dbReference type="GO" id="GO:0005743">
    <property type="term" value="C:mitochondrial inner membrane"/>
    <property type="evidence" value="ECO:0007669"/>
    <property type="project" value="UniProtKB-SubCell"/>
</dbReference>